<feature type="domain" description="Tf2-1-like SH3-like" evidence="1">
    <location>
        <begin position="310"/>
        <end position="361"/>
    </location>
</feature>
<proteinExistence type="predicted"/>
<dbReference type="Pfam" id="PF24626">
    <property type="entry name" value="SH3_Tf2-1"/>
    <property type="match status" value="1"/>
</dbReference>
<comment type="caution">
    <text evidence="2">The sequence shown here is derived from an EMBL/GenBank/DDBJ whole genome shotgun (WGS) entry which is preliminary data.</text>
</comment>
<accession>A0A6L2L2K2</accession>
<keyword evidence="2" id="KW-0548">Nucleotidyltransferase</keyword>
<name>A0A6L2L2K2_TANCI</name>
<evidence type="ECO:0000313" key="2">
    <source>
        <dbReference type="EMBL" id="GEU55077.1"/>
    </source>
</evidence>
<protein>
    <submittedName>
        <fullName evidence="2">Reverse transcriptase domain-containing protein</fullName>
    </submittedName>
</protein>
<dbReference type="SUPFAM" id="SSF56672">
    <property type="entry name" value="DNA/RNA polymerases"/>
    <property type="match status" value="1"/>
</dbReference>
<dbReference type="PANTHER" id="PTHR46148">
    <property type="entry name" value="CHROMO DOMAIN-CONTAINING PROTEIN"/>
    <property type="match status" value="1"/>
</dbReference>
<dbReference type="PANTHER" id="PTHR46148:SF57">
    <property type="entry name" value="OS12G0499874 PROTEIN"/>
    <property type="match status" value="1"/>
</dbReference>
<keyword evidence="2" id="KW-0808">Transferase</keyword>
<organism evidence="2">
    <name type="scientific">Tanacetum cinerariifolium</name>
    <name type="common">Dalmatian daisy</name>
    <name type="synonym">Chrysanthemum cinerariifolium</name>
    <dbReference type="NCBI Taxonomy" id="118510"/>
    <lineage>
        <taxon>Eukaryota</taxon>
        <taxon>Viridiplantae</taxon>
        <taxon>Streptophyta</taxon>
        <taxon>Embryophyta</taxon>
        <taxon>Tracheophyta</taxon>
        <taxon>Spermatophyta</taxon>
        <taxon>Magnoliopsida</taxon>
        <taxon>eudicotyledons</taxon>
        <taxon>Gunneridae</taxon>
        <taxon>Pentapetalae</taxon>
        <taxon>asterids</taxon>
        <taxon>campanulids</taxon>
        <taxon>Asterales</taxon>
        <taxon>Asteraceae</taxon>
        <taxon>Asteroideae</taxon>
        <taxon>Anthemideae</taxon>
        <taxon>Anthemidinae</taxon>
        <taxon>Tanacetum</taxon>
    </lineage>
</organism>
<dbReference type="InterPro" id="IPR043502">
    <property type="entry name" value="DNA/RNA_pol_sf"/>
</dbReference>
<gene>
    <name evidence="2" type="ORF">Tci_027055</name>
</gene>
<sequence length="393" mass="45398">MSPKRLRKKSIKRLVERRVAKAIKEYKKTRADSSNAGSNRFYELVLMCPELVSTEKKKIEKYIRGFPERIKGKITSSKPTTLHDAINMARELVEQSVQAPAEGKGYAGNLPRCNRFNSHHNRQCPLKCQKFQRTGHQEKDCRVRLQGAGFTPLRDVTYYGCCEKGHFNDKCPKGRNQQNEGAHGRAYVVVENQDRFCIFCVYTLYCIAPAALNNCYEVELADGKVRGKVIAYAPRQLNTHKKNYTTHDLELEEEHEVHLKTILDLLKKEKLYAKFSKCEFWLKEVQFLGHVVNRDGIHVDPSKVSPWKEVVRFDKKGKLAPRYVRPFEIVECVGNVSYWLKLPQELSCVHDMFHVSNLKKCLAEPDVQVPLDEIEIDENLRFVEDPIDNVGLM</sequence>
<dbReference type="InterPro" id="IPR056924">
    <property type="entry name" value="SH3_Tf2-1"/>
</dbReference>
<reference evidence="2" key="1">
    <citation type="journal article" date="2019" name="Sci. Rep.">
        <title>Draft genome of Tanacetum cinerariifolium, the natural source of mosquito coil.</title>
        <authorList>
            <person name="Yamashiro T."/>
            <person name="Shiraishi A."/>
            <person name="Satake H."/>
            <person name="Nakayama K."/>
        </authorList>
    </citation>
    <scope>NUCLEOTIDE SEQUENCE</scope>
</reference>
<keyword evidence="2" id="KW-0695">RNA-directed DNA polymerase</keyword>
<dbReference type="AlphaFoldDB" id="A0A6L2L2K2"/>
<dbReference type="Gene3D" id="3.30.70.270">
    <property type="match status" value="1"/>
</dbReference>
<dbReference type="InterPro" id="IPR043128">
    <property type="entry name" value="Rev_trsase/Diguanyl_cyclase"/>
</dbReference>
<evidence type="ECO:0000259" key="1">
    <source>
        <dbReference type="Pfam" id="PF24626"/>
    </source>
</evidence>
<dbReference type="GO" id="GO:0003964">
    <property type="term" value="F:RNA-directed DNA polymerase activity"/>
    <property type="evidence" value="ECO:0007669"/>
    <property type="project" value="UniProtKB-KW"/>
</dbReference>
<dbReference type="EMBL" id="BKCJ010003436">
    <property type="protein sequence ID" value="GEU55077.1"/>
    <property type="molecule type" value="Genomic_DNA"/>
</dbReference>